<gene>
    <name evidence="1" type="ordered locus">CENSYa_0808</name>
</gene>
<dbReference type="EnsemblBacteria" id="ABK77441">
    <property type="protein sequence ID" value="ABK77441"/>
    <property type="gene ID" value="CENSYa_0808"/>
</dbReference>
<sequence length="200" mass="22712">MPGDESVPCTPLRLESSNIYSTTRSMSATVKRPVRHWSPQVCGLGGMVKAGMQASSSLGSNAGYARLYYPGTGAQRCRICRHIQKHGEKPMSIVLTFAGQASTLFSRWVKILGLGGLPMKPIPKSDEERIRVMQEIVRTGIKKMHRVRYRFYDEEFIDLLEGIMWDLKDLDTMEQELKKMRKMLNAMEAERRKVPAISMD</sequence>
<name>A0RVS4_CENSY</name>
<accession>A0RVS4</accession>
<proteinExistence type="predicted"/>
<dbReference type="KEGG" id="csy:CENSYa_0808"/>
<dbReference type="HOGENOM" id="CLU_1363601_0_0_2"/>
<reference evidence="1 2" key="1">
    <citation type="journal article" date="2006" name="Proc. Natl. Acad. Sci. U.S.A.">
        <title>Genomic analysis of the uncultivated marine crenarchaeote Cenarchaeum symbiosum.</title>
        <authorList>
            <person name="Hallam S.J."/>
            <person name="Konstantinidis K.T."/>
            <person name="Putnam N."/>
            <person name="Schleper C."/>
            <person name="Watanabe Y."/>
            <person name="Sugahara J."/>
            <person name="Preston C."/>
            <person name="de la Torre J."/>
            <person name="Richardson P.M."/>
            <person name="DeLong E.F."/>
        </authorList>
    </citation>
    <scope>NUCLEOTIDE SEQUENCE [LARGE SCALE GENOMIC DNA]</scope>
    <source>
        <strain evidence="2">A</strain>
    </source>
</reference>
<evidence type="ECO:0000313" key="2">
    <source>
        <dbReference type="Proteomes" id="UP000000758"/>
    </source>
</evidence>
<dbReference type="Proteomes" id="UP000000758">
    <property type="component" value="Chromosome"/>
</dbReference>
<organism evidence="1 2">
    <name type="scientific">Cenarchaeum symbiosum (strain A)</name>
    <dbReference type="NCBI Taxonomy" id="414004"/>
    <lineage>
        <taxon>Archaea</taxon>
        <taxon>Nitrososphaerota</taxon>
        <taxon>Candidatus Cenarchaeales</taxon>
        <taxon>Candidatus Cenarchaeaceae</taxon>
        <taxon>Candidatus Cenarchaeum</taxon>
    </lineage>
</organism>
<dbReference type="AlphaFoldDB" id="A0RVS4"/>
<protein>
    <submittedName>
        <fullName evidence="1">Uncharacterized protein</fullName>
    </submittedName>
</protein>
<evidence type="ECO:0000313" key="1">
    <source>
        <dbReference type="EMBL" id="ABK77441.1"/>
    </source>
</evidence>
<dbReference type="EMBL" id="DP000238">
    <property type="protein sequence ID" value="ABK77441.1"/>
    <property type="molecule type" value="Genomic_DNA"/>
</dbReference>
<keyword evidence="2" id="KW-1185">Reference proteome</keyword>